<dbReference type="InterPro" id="IPR001279">
    <property type="entry name" value="Metallo-B-lactamas"/>
</dbReference>
<gene>
    <name evidence="2" type="ORF">A8926_3042</name>
</gene>
<reference evidence="2" key="1">
    <citation type="submission" date="2017-12" db="EMBL/GenBank/DDBJ databases">
        <title>Sequencing the genomes of 1000 Actinobacteria strains.</title>
        <authorList>
            <person name="Klenk H.-P."/>
        </authorList>
    </citation>
    <scope>NUCLEOTIDE SEQUENCE [LARGE SCALE GENOMIC DNA]</scope>
    <source>
        <strain evidence="2">DSM 44228</strain>
    </source>
</reference>
<dbReference type="SMART" id="SM00849">
    <property type="entry name" value="Lactamase_B"/>
    <property type="match status" value="1"/>
</dbReference>
<dbReference type="AlphaFoldDB" id="A0A2N3XXE8"/>
<dbReference type="InterPro" id="IPR036866">
    <property type="entry name" value="RibonucZ/Hydroxyglut_hydro"/>
</dbReference>
<sequence>MAVRIDHATTSGTFSLDGQTFDVENNAWVVGDDQECVIIDAPHDVEAIRRLVGDRRVLAVLCTHAHDDHVRKAPELADAVGAPIVLHPDDLVLWNLVHPDRRPDREFADGQVVEVGGIGLQVLHTPGHAPGAVCLYSPELGVVFTGDTLFAGGPGATGRSYSDFGTVTASIRDRLLPLPEDTEVRTGHGESTTIGAVRPQFEEWVARGY</sequence>
<evidence type="ECO:0000313" key="3">
    <source>
        <dbReference type="Proteomes" id="UP000233786"/>
    </source>
</evidence>
<dbReference type="STRING" id="994479.GCA_000194155_02398"/>
<evidence type="ECO:0000313" key="2">
    <source>
        <dbReference type="EMBL" id="PKW15348.1"/>
    </source>
</evidence>
<dbReference type="GO" id="GO:0016787">
    <property type="term" value="F:hydrolase activity"/>
    <property type="evidence" value="ECO:0007669"/>
    <property type="project" value="UniProtKB-KW"/>
</dbReference>
<dbReference type="EMBL" id="PJNB01000001">
    <property type="protein sequence ID" value="PKW15348.1"/>
    <property type="molecule type" value="Genomic_DNA"/>
</dbReference>
<dbReference type="Proteomes" id="UP000233786">
    <property type="component" value="Unassembled WGS sequence"/>
</dbReference>
<evidence type="ECO:0000259" key="1">
    <source>
        <dbReference type="SMART" id="SM00849"/>
    </source>
</evidence>
<dbReference type="Gene3D" id="3.60.15.10">
    <property type="entry name" value="Ribonuclease Z/Hydroxyacylglutathione hydrolase-like"/>
    <property type="match status" value="1"/>
</dbReference>
<dbReference type="CDD" id="cd06262">
    <property type="entry name" value="metallo-hydrolase-like_MBL-fold"/>
    <property type="match status" value="1"/>
</dbReference>
<organism evidence="2 3">
    <name type="scientific">Saccharopolyspora spinosa</name>
    <dbReference type="NCBI Taxonomy" id="60894"/>
    <lineage>
        <taxon>Bacteria</taxon>
        <taxon>Bacillati</taxon>
        <taxon>Actinomycetota</taxon>
        <taxon>Actinomycetes</taxon>
        <taxon>Pseudonocardiales</taxon>
        <taxon>Pseudonocardiaceae</taxon>
        <taxon>Saccharopolyspora</taxon>
    </lineage>
</organism>
<keyword evidence="2" id="KW-0378">Hydrolase</keyword>
<keyword evidence="3" id="KW-1185">Reference proteome</keyword>
<name>A0A2N3XXE8_SACSN</name>
<feature type="domain" description="Metallo-beta-lactamase" evidence="1">
    <location>
        <begin position="24"/>
        <end position="188"/>
    </location>
</feature>
<comment type="caution">
    <text evidence="2">The sequence shown here is derived from an EMBL/GenBank/DDBJ whole genome shotgun (WGS) entry which is preliminary data.</text>
</comment>
<dbReference type="InterPro" id="IPR051453">
    <property type="entry name" value="MBL_Glyoxalase_II"/>
</dbReference>
<dbReference type="PANTHER" id="PTHR46233:SF4">
    <property type="entry name" value="METALLO-BETA-LACTAMASE DOMAIN-CONTAINING PROTEIN"/>
    <property type="match status" value="1"/>
</dbReference>
<proteinExistence type="predicted"/>
<accession>A0A2N3XXE8</accession>
<dbReference type="SUPFAM" id="SSF56281">
    <property type="entry name" value="Metallo-hydrolase/oxidoreductase"/>
    <property type="match status" value="1"/>
</dbReference>
<dbReference type="RefSeq" id="WP_010694920.1">
    <property type="nucleotide sequence ID" value="NZ_CP061007.1"/>
</dbReference>
<dbReference type="OrthoDB" id="2971563at2"/>
<protein>
    <submittedName>
        <fullName evidence="2">Hydroxyacylglutathione hydrolase</fullName>
    </submittedName>
</protein>
<dbReference type="Pfam" id="PF00753">
    <property type="entry name" value="Lactamase_B"/>
    <property type="match status" value="1"/>
</dbReference>
<dbReference type="PANTHER" id="PTHR46233">
    <property type="entry name" value="HYDROXYACYLGLUTATHIONE HYDROLASE GLOC"/>
    <property type="match status" value="1"/>
</dbReference>